<dbReference type="InterPro" id="IPR011051">
    <property type="entry name" value="RmlC_Cupin_sf"/>
</dbReference>
<dbReference type="InterPro" id="IPR013096">
    <property type="entry name" value="Cupin_2"/>
</dbReference>
<gene>
    <name evidence="2" type="ORF">ORPV_100</name>
</gene>
<dbReference type="PANTHER" id="PTHR43346:SF1">
    <property type="entry name" value="QUERCETIN 2,3-DIOXYGENASE-RELATED"/>
    <property type="match status" value="1"/>
</dbReference>
<dbReference type="GO" id="GO:0016853">
    <property type="term" value="F:isomerase activity"/>
    <property type="evidence" value="ECO:0007669"/>
    <property type="project" value="UniProtKB-KW"/>
</dbReference>
<dbReference type="Proteomes" id="UP000236316">
    <property type="component" value="Segment"/>
</dbReference>
<dbReference type="InterPro" id="IPR052538">
    <property type="entry name" value="Flavonoid_dioxygenase-like"/>
</dbReference>
<dbReference type="SUPFAM" id="SSF51182">
    <property type="entry name" value="RmlC-like cupins"/>
    <property type="match status" value="1"/>
</dbReference>
<keyword evidence="3" id="KW-1185">Reference proteome</keyword>
<dbReference type="Pfam" id="PF07883">
    <property type="entry name" value="Cupin_2"/>
    <property type="match status" value="1"/>
</dbReference>
<proteinExistence type="predicted"/>
<sequence length="123" mass="13777">MASYDIVQSLMDDTAFRRVISTTSTLQITTMVIDIGGEIGWEIHPNTDQMIYVIEGTALGMIGDNDFNLYTGSMLVIPRGSNHNVTNVGNNVLKLMSVYSNQLHPVDEVQQDNSVYEQEEENY</sequence>
<name>A0A2I2L397_9VIRU</name>
<organism evidence="2">
    <name type="scientific">Orpheovirus IHUMI-LCC2</name>
    <dbReference type="NCBI Taxonomy" id="2023057"/>
    <lineage>
        <taxon>Viruses</taxon>
        <taxon>Varidnaviria</taxon>
        <taxon>Bamfordvirae</taxon>
        <taxon>Nucleocytoviricota</taxon>
        <taxon>Megaviricetes</taxon>
        <taxon>Pimascovirales</taxon>
        <taxon>Ocovirineae</taxon>
        <taxon>Orpheoviridae</taxon>
        <taxon>Alphaorpheovirus</taxon>
        <taxon>Alphaorpheovirus massiliense</taxon>
    </lineage>
</organism>
<dbReference type="RefSeq" id="YP_009448306.1">
    <property type="nucleotide sequence ID" value="NC_036594.1"/>
</dbReference>
<dbReference type="Gene3D" id="2.60.120.10">
    <property type="entry name" value="Jelly Rolls"/>
    <property type="match status" value="1"/>
</dbReference>
<dbReference type="KEGG" id="vg:35382839"/>
<protein>
    <submittedName>
        <fullName evidence="2">Mannose-6-phosphate isomerase (Cupin domain)</fullName>
    </submittedName>
</protein>
<evidence type="ECO:0000313" key="2">
    <source>
        <dbReference type="EMBL" id="SNW62004.1"/>
    </source>
</evidence>
<feature type="domain" description="Cupin type-2" evidence="1">
    <location>
        <begin position="31"/>
        <end position="99"/>
    </location>
</feature>
<keyword evidence="2" id="KW-0413">Isomerase</keyword>
<dbReference type="EMBL" id="LT906555">
    <property type="protein sequence ID" value="SNW62004.1"/>
    <property type="molecule type" value="Genomic_DNA"/>
</dbReference>
<evidence type="ECO:0000313" key="3">
    <source>
        <dbReference type="Proteomes" id="UP000236316"/>
    </source>
</evidence>
<dbReference type="OrthoDB" id="20211at10239"/>
<dbReference type="CDD" id="cd02223">
    <property type="entry name" value="cupin_Bh2720-like"/>
    <property type="match status" value="1"/>
</dbReference>
<reference evidence="2" key="1">
    <citation type="submission" date="2017-08" db="EMBL/GenBank/DDBJ databases">
        <authorList>
            <consortium name="Urmite Genomes"/>
        </authorList>
    </citation>
    <scope>NUCLEOTIDE SEQUENCE [LARGE SCALE GENOMIC DNA]</scope>
    <source>
        <strain evidence="2">IHUMI-LCC2</strain>
    </source>
</reference>
<evidence type="ECO:0000259" key="1">
    <source>
        <dbReference type="Pfam" id="PF07883"/>
    </source>
</evidence>
<dbReference type="InterPro" id="IPR014710">
    <property type="entry name" value="RmlC-like_jellyroll"/>
</dbReference>
<dbReference type="GeneID" id="35382839"/>
<accession>A0A2I2L397</accession>
<dbReference type="PANTHER" id="PTHR43346">
    <property type="entry name" value="LIGAND BINDING DOMAIN PROTEIN, PUTATIVE (AFU_ORTHOLOGUE AFUA_6G14370)-RELATED"/>
    <property type="match status" value="1"/>
</dbReference>